<reference evidence="2" key="1">
    <citation type="journal article" date="2018" name="Nat. Plants">
        <title>Whole-genome landscape of Medicago truncatula symbiotic genes.</title>
        <authorList>
            <person name="Pecrix Y."/>
            <person name="Staton S.E."/>
            <person name="Sallet E."/>
            <person name="Lelandais-Briere C."/>
            <person name="Moreau S."/>
            <person name="Carrere S."/>
            <person name="Blein T."/>
            <person name="Jardinaud M.F."/>
            <person name="Latrasse D."/>
            <person name="Zouine M."/>
            <person name="Zahm M."/>
            <person name="Kreplak J."/>
            <person name="Mayjonade B."/>
            <person name="Satge C."/>
            <person name="Perez M."/>
            <person name="Cauet S."/>
            <person name="Marande W."/>
            <person name="Chantry-Darmon C."/>
            <person name="Lopez-Roques C."/>
            <person name="Bouchez O."/>
            <person name="Berard A."/>
            <person name="Debelle F."/>
            <person name="Munos S."/>
            <person name="Bendahmane A."/>
            <person name="Berges H."/>
            <person name="Niebel A."/>
            <person name="Buitink J."/>
            <person name="Frugier F."/>
            <person name="Benhamed M."/>
            <person name="Crespi M."/>
            <person name="Gouzy J."/>
            <person name="Gamas P."/>
        </authorList>
    </citation>
    <scope>NUCLEOTIDE SEQUENCE [LARGE SCALE GENOMIC DNA]</scope>
    <source>
        <strain evidence="2">cv. Jemalong A17</strain>
    </source>
</reference>
<proteinExistence type="predicted"/>
<dbReference type="EMBL" id="PSQE01000008">
    <property type="protein sequence ID" value="RHN38602.1"/>
    <property type="molecule type" value="Genomic_DNA"/>
</dbReference>
<evidence type="ECO:0000313" key="2">
    <source>
        <dbReference type="Proteomes" id="UP000265566"/>
    </source>
</evidence>
<evidence type="ECO:0000313" key="1">
    <source>
        <dbReference type="EMBL" id="RHN38602.1"/>
    </source>
</evidence>
<protein>
    <submittedName>
        <fullName evidence="1">Uncharacterized protein</fullName>
    </submittedName>
</protein>
<organism evidence="1 2">
    <name type="scientific">Medicago truncatula</name>
    <name type="common">Barrel medic</name>
    <name type="synonym">Medicago tribuloides</name>
    <dbReference type="NCBI Taxonomy" id="3880"/>
    <lineage>
        <taxon>Eukaryota</taxon>
        <taxon>Viridiplantae</taxon>
        <taxon>Streptophyta</taxon>
        <taxon>Embryophyta</taxon>
        <taxon>Tracheophyta</taxon>
        <taxon>Spermatophyta</taxon>
        <taxon>Magnoliopsida</taxon>
        <taxon>eudicotyledons</taxon>
        <taxon>Gunneridae</taxon>
        <taxon>Pentapetalae</taxon>
        <taxon>rosids</taxon>
        <taxon>fabids</taxon>
        <taxon>Fabales</taxon>
        <taxon>Fabaceae</taxon>
        <taxon>Papilionoideae</taxon>
        <taxon>50 kb inversion clade</taxon>
        <taxon>NPAAA clade</taxon>
        <taxon>Hologalegina</taxon>
        <taxon>IRL clade</taxon>
        <taxon>Trifolieae</taxon>
        <taxon>Medicago</taxon>
    </lineage>
</organism>
<name>A0A396G9Y4_MEDTR</name>
<accession>A0A396G9Y4</accession>
<dbReference type="Proteomes" id="UP000265566">
    <property type="component" value="Chromosome 8"/>
</dbReference>
<sequence length="53" mass="6036">MVSSQMLCLVIFSPQLSQNSHQNPLTLLLFLGKYENNHSFLNQLEGKKTLSDQ</sequence>
<dbReference type="Gramene" id="rna44559">
    <property type="protein sequence ID" value="RHN38602.1"/>
    <property type="gene ID" value="gene44559"/>
</dbReference>
<dbReference type="AlphaFoldDB" id="A0A396G9Y4"/>
<comment type="caution">
    <text evidence="1">The sequence shown here is derived from an EMBL/GenBank/DDBJ whole genome shotgun (WGS) entry which is preliminary data.</text>
</comment>
<gene>
    <name evidence="1" type="ORF">MtrunA17_Chr8g0334991</name>
</gene>